<evidence type="ECO:0000256" key="1">
    <source>
        <dbReference type="SAM" id="Phobius"/>
    </source>
</evidence>
<dbReference type="RefSeq" id="WP_250827465.1">
    <property type="nucleotide sequence ID" value="NZ_JAMOIL010000013.1"/>
</dbReference>
<dbReference type="AlphaFoldDB" id="A0A9X2IFC7"/>
<dbReference type="EMBL" id="JAMOIL010000013">
    <property type="protein sequence ID" value="MCM0620948.1"/>
    <property type="molecule type" value="Genomic_DNA"/>
</dbReference>
<dbReference type="Proteomes" id="UP001139485">
    <property type="component" value="Unassembled WGS sequence"/>
</dbReference>
<keyword evidence="1" id="KW-0472">Membrane</keyword>
<accession>A0A9X2IFC7</accession>
<evidence type="ECO:0000313" key="3">
    <source>
        <dbReference type="Proteomes" id="UP001139485"/>
    </source>
</evidence>
<gene>
    <name evidence="2" type="ORF">M8330_11665</name>
</gene>
<keyword evidence="1" id="KW-0812">Transmembrane</keyword>
<feature type="transmembrane region" description="Helical" evidence="1">
    <location>
        <begin position="59"/>
        <end position="79"/>
    </location>
</feature>
<reference evidence="2" key="1">
    <citation type="submission" date="2022-05" db="EMBL/GenBank/DDBJ databases">
        <authorList>
            <person name="Tuo L."/>
        </authorList>
    </citation>
    <scope>NUCLEOTIDE SEQUENCE</scope>
    <source>
        <strain evidence="2">BSK12Z-4</strain>
    </source>
</reference>
<comment type="caution">
    <text evidence="2">The sequence shown here is derived from an EMBL/GenBank/DDBJ whole genome shotgun (WGS) entry which is preliminary data.</text>
</comment>
<sequence>MRRDILISNLVAGGLGLALLVPLGAWPLLLLGVPYVLAASTFLARAYRRETMTIRQATLVWALPGLASALLWAVLLGQIDGFGGPVLVWGAALGTGLYVGWQALALFLRTLMPKRRPVERVQAL</sequence>
<protein>
    <submittedName>
        <fullName evidence="2">Uncharacterized protein</fullName>
    </submittedName>
</protein>
<keyword evidence="3" id="KW-1185">Reference proteome</keyword>
<keyword evidence="1" id="KW-1133">Transmembrane helix</keyword>
<organism evidence="2 3">
    <name type="scientific">Nocardioides bruguierae</name>
    <dbReference type="NCBI Taxonomy" id="2945102"/>
    <lineage>
        <taxon>Bacteria</taxon>
        <taxon>Bacillati</taxon>
        <taxon>Actinomycetota</taxon>
        <taxon>Actinomycetes</taxon>
        <taxon>Propionibacteriales</taxon>
        <taxon>Nocardioidaceae</taxon>
        <taxon>Nocardioides</taxon>
    </lineage>
</organism>
<proteinExistence type="predicted"/>
<feature type="transmembrane region" description="Helical" evidence="1">
    <location>
        <begin position="85"/>
        <end position="108"/>
    </location>
</feature>
<name>A0A9X2IFC7_9ACTN</name>
<evidence type="ECO:0000313" key="2">
    <source>
        <dbReference type="EMBL" id="MCM0620948.1"/>
    </source>
</evidence>